<feature type="domain" description="CCDC81 HU" evidence="2">
    <location>
        <begin position="76"/>
        <end position="121"/>
    </location>
</feature>
<dbReference type="Pfam" id="PF18289">
    <property type="entry name" value="HU-CCDC81_euk_2"/>
    <property type="match status" value="1"/>
</dbReference>
<evidence type="ECO:0000313" key="3">
    <source>
        <dbReference type="EMBL" id="NXY45442.1"/>
    </source>
</evidence>
<dbReference type="PANTHER" id="PTHR14362:SF2">
    <property type="entry name" value="COILED-COIL DOMAIN-CONTAINING PROTEIN 81"/>
    <property type="match status" value="1"/>
</dbReference>
<proteinExistence type="predicted"/>
<reference evidence="3 4" key="1">
    <citation type="submission" date="2019-09" db="EMBL/GenBank/DDBJ databases">
        <title>Bird 10,000 Genomes (B10K) Project - Family phase.</title>
        <authorList>
            <person name="Zhang G."/>
        </authorList>
    </citation>
    <scope>NUCLEOTIDE SEQUENCE [LARGE SCALE GENOMIC DNA]</scope>
    <source>
        <strain evidence="3">B10K-CU-031-02</strain>
        <tissue evidence="3">Muscle</tissue>
    </source>
</reference>
<feature type="non-terminal residue" evidence="3">
    <location>
        <position position="122"/>
    </location>
</feature>
<organism evidence="3 4">
    <name type="scientific">Ceuthmochares aereus</name>
    <dbReference type="NCBI Taxonomy" id="1961834"/>
    <lineage>
        <taxon>Eukaryota</taxon>
        <taxon>Metazoa</taxon>
        <taxon>Chordata</taxon>
        <taxon>Craniata</taxon>
        <taxon>Vertebrata</taxon>
        <taxon>Euteleostomi</taxon>
        <taxon>Archelosauria</taxon>
        <taxon>Archosauria</taxon>
        <taxon>Dinosauria</taxon>
        <taxon>Saurischia</taxon>
        <taxon>Theropoda</taxon>
        <taxon>Coelurosauria</taxon>
        <taxon>Aves</taxon>
        <taxon>Neognathae</taxon>
        <taxon>Neoaves</taxon>
        <taxon>Otidimorphae</taxon>
        <taxon>Cuculiformes</taxon>
        <taxon>Cuculidae</taxon>
        <taxon>Ceuthmochares</taxon>
    </lineage>
</organism>
<feature type="domain" description="CCDC81 HU" evidence="1">
    <location>
        <begin position="2"/>
        <end position="62"/>
    </location>
</feature>
<feature type="non-terminal residue" evidence="3">
    <location>
        <position position="1"/>
    </location>
</feature>
<dbReference type="OrthoDB" id="125906at2759"/>
<name>A0A7L4JY13_9AVES</name>
<dbReference type="EMBL" id="VWPQ01003726">
    <property type="protein sequence ID" value="NXY45442.1"/>
    <property type="molecule type" value="Genomic_DNA"/>
</dbReference>
<dbReference type="InterPro" id="IPR028034">
    <property type="entry name" value="HU-CCDC81"/>
</dbReference>
<dbReference type="Proteomes" id="UP000519239">
    <property type="component" value="Unassembled WGS sequence"/>
</dbReference>
<protein>
    <submittedName>
        <fullName evidence="3">CCD81 protein</fullName>
    </submittedName>
</protein>
<dbReference type="GO" id="GO:0005815">
    <property type="term" value="C:microtubule organizing center"/>
    <property type="evidence" value="ECO:0007669"/>
    <property type="project" value="TreeGrafter"/>
</dbReference>
<dbReference type="InterPro" id="IPR040673">
    <property type="entry name" value="CCDC81_HU_dom_2"/>
</dbReference>
<evidence type="ECO:0000259" key="2">
    <source>
        <dbReference type="Pfam" id="PF18289"/>
    </source>
</evidence>
<accession>A0A7L4JY13</accession>
<dbReference type="AlphaFoldDB" id="A0A7L4JY13"/>
<evidence type="ECO:0000259" key="1">
    <source>
        <dbReference type="Pfam" id="PF14908"/>
    </source>
</evidence>
<dbReference type="Pfam" id="PF14908">
    <property type="entry name" value="HU-CCDC81_euk_1"/>
    <property type="match status" value="1"/>
</dbReference>
<keyword evidence="4" id="KW-1185">Reference proteome</keyword>
<comment type="caution">
    <text evidence="3">The sequence shown here is derived from an EMBL/GenBank/DDBJ whole genome shotgun (WGS) entry which is preliminary data.</text>
</comment>
<evidence type="ECO:0000313" key="4">
    <source>
        <dbReference type="Proteomes" id="UP000519239"/>
    </source>
</evidence>
<dbReference type="InterPro" id="IPR026295">
    <property type="entry name" value="CCD81"/>
</dbReference>
<dbReference type="PANTHER" id="PTHR14362">
    <property type="entry name" value="COILED-COIL DOMAIN-CONTAINING PROTEIN 81"/>
    <property type="match status" value="1"/>
</dbReference>
<gene>
    <name evidence="3" type="primary">Ccdc81_0</name>
    <name evidence="3" type="ORF">CEUAER_R03572</name>
</gene>
<sequence length="122" mass="13808">EICKVWAAASAHIRRQLLHKRAVDIGVGAFAVVPEYATVGEDKFLPVERPVFQPCSMLMRFYKLSCATTKIAEKTPAVPLDFNQIADDIHFLPNTVEQCIHETLLFFAGTLHDQKEVEFTFE</sequence>